<dbReference type="Gene3D" id="3.40.50.1390">
    <property type="entry name" value="Resolvase, N-terminal catalytic domain"/>
    <property type="match status" value="1"/>
</dbReference>
<reference evidence="3" key="1">
    <citation type="journal article" date="2020" name="Int. J. Mol. Sci.">
        <title>Genetic Carriers and Genomic Distribution of cadA6-A Novel Variant of a Cadmium Resistance Determinant Identified in Listeria spp.</title>
        <authorList>
            <person name="Chmielowska C."/>
            <person name="Korsak D."/>
            <person name="Szmulkowska B."/>
            <person name="Krop A."/>
            <person name="Lipka K."/>
            <person name="Krupinska M."/>
            <person name="Bartosik D."/>
        </authorList>
    </citation>
    <scope>NUCLEOTIDE SEQUENCE</scope>
    <source>
        <strain evidence="3">Sr12</strain>
    </source>
</reference>
<dbReference type="Pfam" id="PF02796">
    <property type="entry name" value="HTH_7"/>
    <property type="match status" value="1"/>
</dbReference>
<dbReference type="SUPFAM" id="SSF53041">
    <property type="entry name" value="Resolvase-like"/>
    <property type="match status" value="1"/>
</dbReference>
<evidence type="ECO:0000256" key="1">
    <source>
        <dbReference type="ARBA" id="ARBA00009913"/>
    </source>
</evidence>
<accession>A0A7T0MAQ0</accession>
<feature type="domain" description="Resolvase/invertase-type recombinase catalytic" evidence="2">
    <location>
        <begin position="23"/>
        <end position="165"/>
    </location>
</feature>
<evidence type="ECO:0000259" key="2">
    <source>
        <dbReference type="PROSITE" id="PS51736"/>
    </source>
</evidence>
<sequence>MLIFNVKLGCKINEFKNGVILGMKVAYALVSSTDQNLDRQLEEFKSHGAEKIFVEKKSGADFIHREEFRKALDFVREGDFLMVEAINWLGQDYAEIIQTVHVLKEKNIGLMVTSMPLLSEPIGDPLLDRFVKDLILQLLAMIAERERTESKRRQAQGIAIAKEKGVYEGRPILYAADAKDPQKQAVYHQIVRMLEEGLPIKRIAEKNRVTRPTVYRIKEDLATMPTEDQ</sequence>
<organism evidence="3">
    <name type="scientific">Listeria seeligeri</name>
    <dbReference type="NCBI Taxonomy" id="1640"/>
    <lineage>
        <taxon>Bacteria</taxon>
        <taxon>Bacillati</taxon>
        <taxon>Bacillota</taxon>
        <taxon>Bacilli</taxon>
        <taxon>Bacillales</taxon>
        <taxon>Listeriaceae</taxon>
        <taxon>Listeria</taxon>
    </lineage>
</organism>
<comment type="similarity">
    <text evidence="1">Belongs to the site-specific recombinase resolvase family.</text>
</comment>
<dbReference type="SMART" id="SM00857">
    <property type="entry name" value="Resolvase"/>
    <property type="match status" value="1"/>
</dbReference>
<dbReference type="CDD" id="cd03768">
    <property type="entry name" value="SR_ResInv"/>
    <property type="match status" value="1"/>
</dbReference>
<dbReference type="InterPro" id="IPR006119">
    <property type="entry name" value="Resolv_N"/>
</dbReference>
<dbReference type="InterPro" id="IPR050639">
    <property type="entry name" value="SSR_resolvase"/>
</dbReference>
<dbReference type="GO" id="GO:0000150">
    <property type="term" value="F:DNA strand exchange activity"/>
    <property type="evidence" value="ECO:0007669"/>
    <property type="project" value="InterPro"/>
</dbReference>
<dbReference type="PANTHER" id="PTHR30461:SF26">
    <property type="entry name" value="RESOLVASE HOMOLOG YNEB"/>
    <property type="match status" value="1"/>
</dbReference>
<proteinExistence type="inferred from homology"/>
<dbReference type="GO" id="GO:0003677">
    <property type="term" value="F:DNA binding"/>
    <property type="evidence" value="ECO:0007669"/>
    <property type="project" value="InterPro"/>
</dbReference>
<dbReference type="AlphaFoldDB" id="A0A7T0MAQ0"/>
<geneLocation type="plasmid" evidence="3">
    <name>pLIS4</name>
</geneLocation>
<dbReference type="Gene3D" id="1.10.10.60">
    <property type="entry name" value="Homeodomain-like"/>
    <property type="match status" value="1"/>
</dbReference>
<reference evidence="3" key="2">
    <citation type="submission" date="2020-10" db="EMBL/GenBank/DDBJ databases">
        <authorList>
            <person name="Chmielowska C.A."/>
            <person name="Korsak D."/>
            <person name="Bartosik D."/>
        </authorList>
    </citation>
    <scope>NUCLEOTIDE SEQUENCE</scope>
    <source>
        <strain evidence="3">Sr12</strain>
        <plasmid evidence="3">pLIS4</plasmid>
    </source>
</reference>
<dbReference type="InterPro" id="IPR006120">
    <property type="entry name" value="Resolvase_HTH_dom"/>
</dbReference>
<dbReference type="InterPro" id="IPR036162">
    <property type="entry name" value="Resolvase-like_N_sf"/>
</dbReference>
<dbReference type="PANTHER" id="PTHR30461">
    <property type="entry name" value="DNA-INVERTASE FROM LAMBDOID PROPHAGE"/>
    <property type="match status" value="1"/>
</dbReference>
<dbReference type="EMBL" id="MW124301">
    <property type="protein sequence ID" value="QPL19393.1"/>
    <property type="molecule type" value="Genomic_DNA"/>
</dbReference>
<dbReference type="Pfam" id="PF00239">
    <property type="entry name" value="Resolvase"/>
    <property type="match status" value="1"/>
</dbReference>
<keyword evidence="3" id="KW-0614">Plasmid</keyword>
<name>A0A7T0MAQ0_LISSE</name>
<dbReference type="PROSITE" id="PS51736">
    <property type="entry name" value="RECOMBINASES_3"/>
    <property type="match status" value="1"/>
</dbReference>
<evidence type="ECO:0000313" key="3">
    <source>
        <dbReference type="EMBL" id="QPL19393.1"/>
    </source>
</evidence>
<gene>
    <name evidence="3" type="ORF">pLIS400276c</name>
</gene>
<protein>
    <submittedName>
        <fullName evidence="3">Serine recombinase</fullName>
    </submittedName>
</protein>